<evidence type="ECO:0000313" key="1">
    <source>
        <dbReference type="EMBL" id="KUI71841.1"/>
    </source>
</evidence>
<dbReference type="SUPFAM" id="SSF56112">
    <property type="entry name" value="Protein kinase-like (PK-like)"/>
    <property type="match status" value="1"/>
</dbReference>
<evidence type="ECO:0008006" key="3">
    <source>
        <dbReference type="Google" id="ProtNLM"/>
    </source>
</evidence>
<reference evidence="1" key="1">
    <citation type="submission" date="2014-12" db="EMBL/GenBank/DDBJ databases">
        <title>Genome Sequence of Valsa Canker Pathogens Uncovers a Specific Adaption of Colonization on Woody Bark.</title>
        <authorList>
            <person name="Yin Z."/>
            <person name="Liu H."/>
            <person name="Gao X."/>
            <person name="Li Z."/>
            <person name="Song N."/>
            <person name="Ke X."/>
            <person name="Dai Q."/>
            <person name="Wu Y."/>
            <person name="Sun Y."/>
            <person name="Xu J.-R."/>
            <person name="Kang Z.K."/>
            <person name="Wang L."/>
            <person name="Huang L."/>
        </authorList>
    </citation>
    <scope>NUCLEOTIDE SEQUENCE [LARGE SCALE GENOMIC DNA]</scope>
    <source>
        <strain evidence="1">03-8</strain>
    </source>
</reference>
<evidence type="ECO:0000313" key="2">
    <source>
        <dbReference type="Proteomes" id="UP000078559"/>
    </source>
</evidence>
<dbReference type="Proteomes" id="UP000078559">
    <property type="component" value="Chromosome 8"/>
</dbReference>
<organism evidence="1 2">
    <name type="scientific">Cytospora mali</name>
    <name type="common">Apple Valsa canker fungus</name>
    <name type="synonym">Valsa mali</name>
    <dbReference type="NCBI Taxonomy" id="578113"/>
    <lineage>
        <taxon>Eukaryota</taxon>
        <taxon>Fungi</taxon>
        <taxon>Dikarya</taxon>
        <taxon>Ascomycota</taxon>
        <taxon>Pezizomycotina</taxon>
        <taxon>Sordariomycetes</taxon>
        <taxon>Sordariomycetidae</taxon>
        <taxon>Diaporthales</taxon>
        <taxon>Cytosporaceae</taxon>
        <taxon>Cytospora</taxon>
    </lineage>
</organism>
<sequence>MSLTPQAIINERRSSQRKAAEAYGQDDIWKVSQIVATFPPLTKAKTFSYPLNSKSPRPFIKFIVSYGREALESEKRNQEFAFSTLLGTQQPASQQLKLIACVPEVFYDFEDRGRYFVVMGYVPGITLNEALEPGADVLGRAGAEIIDHMYYYNDLSNTPTITLERELAFYYSDLNGSNFIFSGADGHIILYIIDFEEAGFLPHSFRSLAVERADRLASMRVAANILPFIEHKKGNLAMMSSVSGFLEGAVSYFALPLDGYPETEDVP</sequence>
<keyword evidence="2" id="KW-1185">Reference proteome</keyword>
<gene>
    <name evidence="1" type="ORF">VM1G_07437</name>
</gene>
<proteinExistence type="predicted"/>
<name>A0A194W5N3_CYTMA</name>
<dbReference type="AlphaFoldDB" id="A0A194W5N3"/>
<dbReference type="InterPro" id="IPR011009">
    <property type="entry name" value="Kinase-like_dom_sf"/>
</dbReference>
<accession>A0A194W5N3</accession>
<protein>
    <recommendedName>
        <fullName evidence="3">Aminoglycoside phosphotransferase domain-containing protein</fullName>
    </recommendedName>
</protein>
<dbReference type="EMBL" id="CM003105">
    <property type="protein sequence ID" value="KUI71841.1"/>
    <property type="molecule type" value="Genomic_DNA"/>
</dbReference>
<dbReference type="OrthoDB" id="3250044at2759"/>